<evidence type="ECO:0000313" key="1">
    <source>
        <dbReference type="Proteomes" id="UP000887579"/>
    </source>
</evidence>
<dbReference type="Proteomes" id="UP000887579">
    <property type="component" value="Unplaced"/>
</dbReference>
<proteinExistence type="predicted"/>
<dbReference type="WBParaSite" id="ES5_v2.g13578.t1">
    <property type="protein sequence ID" value="ES5_v2.g13578.t1"/>
    <property type="gene ID" value="ES5_v2.g13578"/>
</dbReference>
<name>A0AC34F920_9BILA</name>
<sequence length="143" mass="15895">MTVIALEHFLQLIDRLHDTPEPISTFKSLYDAPGYRMLAEVISELAKIGYMRVRRVVGTPTRKIFVNPELDGNEPAFDFTPPPVAKPSNPDEIFDAETMIAFFTSYVSKDSIGAIANAHFANSDLYGINSKGLMETHFIANEG</sequence>
<protein>
    <submittedName>
        <fullName evidence="2">Uncharacterized protein</fullName>
    </submittedName>
</protein>
<organism evidence="1 2">
    <name type="scientific">Panagrolaimus sp. ES5</name>
    <dbReference type="NCBI Taxonomy" id="591445"/>
    <lineage>
        <taxon>Eukaryota</taxon>
        <taxon>Metazoa</taxon>
        <taxon>Ecdysozoa</taxon>
        <taxon>Nematoda</taxon>
        <taxon>Chromadorea</taxon>
        <taxon>Rhabditida</taxon>
        <taxon>Tylenchina</taxon>
        <taxon>Panagrolaimomorpha</taxon>
        <taxon>Panagrolaimoidea</taxon>
        <taxon>Panagrolaimidae</taxon>
        <taxon>Panagrolaimus</taxon>
    </lineage>
</organism>
<accession>A0AC34F920</accession>
<reference evidence="2" key="1">
    <citation type="submission" date="2022-11" db="UniProtKB">
        <authorList>
            <consortium name="WormBaseParasite"/>
        </authorList>
    </citation>
    <scope>IDENTIFICATION</scope>
</reference>
<evidence type="ECO:0000313" key="2">
    <source>
        <dbReference type="WBParaSite" id="ES5_v2.g13578.t1"/>
    </source>
</evidence>